<dbReference type="PROSITE" id="PS50250">
    <property type="entry name" value="PCI"/>
    <property type="match status" value="1"/>
</dbReference>
<evidence type="ECO:0000256" key="1">
    <source>
        <dbReference type="ARBA" id="ARBA00022942"/>
    </source>
</evidence>
<dbReference type="EMBL" id="HBFN01008516">
    <property type="protein sequence ID" value="CAD8787512.1"/>
    <property type="molecule type" value="Transcribed_RNA"/>
</dbReference>
<dbReference type="FunFam" id="1.25.40.570:FF:000005">
    <property type="entry name" value="26S proteasome regulatory subunit N7"/>
    <property type="match status" value="1"/>
</dbReference>
<dbReference type="InterPro" id="IPR045135">
    <property type="entry name" value="Rpn7_N"/>
</dbReference>
<dbReference type="InterPro" id="IPR036390">
    <property type="entry name" value="WH_DNA-bd_sf"/>
</dbReference>
<protein>
    <recommendedName>
        <fullName evidence="2">PCI domain-containing protein</fullName>
    </recommendedName>
</protein>
<dbReference type="SMART" id="SM00088">
    <property type="entry name" value="PINT"/>
    <property type="match status" value="1"/>
</dbReference>
<accession>A0A7S0YTR9</accession>
<reference evidence="3" key="1">
    <citation type="submission" date="2021-01" db="EMBL/GenBank/DDBJ databases">
        <authorList>
            <person name="Corre E."/>
            <person name="Pelletier E."/>
            <person name="Niang G."/>
            <person name="Scheremetjew M."/>
            <person name="Finn R."/>
            <person name="Kale V."/>
            <person name="Holt S."/>
            <person name="Cochrane G."/>
            <person name="Meng A."/>
            <person name="Brown T."/>
            <person name="Cohen L."/>
        </authorList>
    </citation>
    <scope>NUCLEOTIDE SEQUENCE</scope>
    <source>
        <strain evidence="3">CCMP443</strain>
    </source>
</reference>
<dbReference type="AlphaFoldDB" id="A0A7S0YTR9"/>
<feature type="domain" description="PCI" evidence="2">
    <location>
        <begin position="212"/>
        <end position="381"/>
    </location>
</feature>
<dbReference type="InterPro" id="IPR019585">
    <property type="entry name" value="Rpn7/CSN1"/>
</dbReference>
<sequence>MSSDVKMDDKALLGEAANKLKVDEDPENEGAWMKLADLRYRLASPKCSSDKKAADLKEFLSIVEKFDAIAVYEATCGEAGIKVDAGLVKKMTENRDKRLKEVEGAIETAKELEGDMEVREGLMCKAQILARSADQAVALKAYDEAMSLPKTTSGQKLDIEFNLMRVGLFWGDIPLLDKHVQAAHVLVDNGGDWERRNRLKVYEATYLLCIRDFKKAALLLLESISTFTAVELYDYPKFVYYTVVSATVALDRKTVRDKVINAPEILQVIGDDIVLETMMNSLYNCQYRDFFSSLVNVVVDKLAVDRFLAPHSRYFLRQARIGAYTQYLESYHTVSLPSMADTFGVSVGFLDRELSDLVACGRLSCKIDKVGGVIESNRPDTRNALYQQTIKTGDNLLNRIQKLSRVITI</sequence>
<dbReference type="Pfam" id="PF10602">
    <property type="entry name" value="RPN7"/>
    <property type="match status" value="1"/>
</dbReference>
<gene>
    <name evidence="3" type="ORF">HTEP1355_LOCUS4916</name>
</gene>
<dbReference type="InterPro" id="IPR049549">
    <property type="entry name" value="RPN7_PSMD6_C"/>
</dbReference>
<dbReference type="Pfam" id="PF01399">
    <property type="entry name" value="PCI"/>
    <property type="match status" value="1"/>
</dbReference>
<keyword evidence="1" id="KW-0647">Proteasome</keyword>
<dbReference type="PANTHER" id="PTHR14145:SF1">
    <property type="entry name" value="26S PROTEASOME NON-ATPASE REGULATORY SUBUNIT 6"/>
    <property type="match status" value="1"/>
</dbReference>
<proteinExistence type="predicted"/>
<evidence type="ECO:0000259" key="2">
    <source>
        <dbReference type="PROSITE" id="PS50250"/>
    </source>
</evidence>
<dbReference type="Pfam" id="PF21154">
    <property type="entry name" value="RPN7_PSMD6_C"/>
    <property type="match status" value="1"/>
</dbReference>
<dbReference type="Gene3D" id="1.25.40.570">
    <property type="match status" value="1"/>
</dbReference>
<name>A0A7S0YTR9_9CRYP</name>
<dbReference type="InterPro" id="IPR000717">
    <property type="entry name" value="PCI_dom"/>
</dbReference>
<evidence type="ECO:0000313" key="3">
    <source>
        <dbReference type="EMBL" id="CAD8787512.1"/>
    </source>
</evidence>
<organism evidence="3">
    <name type="scientific">Hemiselmis tepida</name>
    <dbReference type="NCBI Taxonomy" id="464990"/>
    <lineage>
        <taxon>Eukaryota</taxon>
        <taxon>Cryptophyceae</taxon>
        <taxon>Cryptomonadales</taxon>
        <taxon>Hemiselmidaceae</taxon>
        <taxon>Hemiselmis</taxon>
    </lineage>
</organism>
<dbReference type="PANTHER" id="PTHR14145">
    <property type="entry name" value="26S PROTESOME SUBUNIT 6"/>
    <property type="match status" value="1"/>
</dbReference>
<dbReference type="GO" id="GO:0043161">
    <property type="term" value="P:proteasome-mediated ubiquitin-dependent protein catabolic process"/>
    <property type="evidence" value="ECO:0007669"/>
    <property type="project" value="TreeGrafter"/>
</dbReference>
<dbReference type="SUPFAM" id="SSF46785">
    <property type="entry name" value="Winged helix' DNA-binding domain"/>
    <property type="match status" value="1"/>
</dbReference>
<dbReference type="GO" id="GO:0000502">
    <property type="term" value="C:proteasome complex"/>
    <property type="evidence" value="ECO:0007669"/>
    <property type="project" value="UniProtKB-KW"/>
</dbReference>